<protein>
    <submittedName>
        <fullName evidence="2">Uncharacterized protein</fullName>
    </submittedName>
</protein>
<evidence type="ECO:0000256" key="1">
    <source>
        <dbReference type="SAM" id="MobiDB-lite"/>
    </source>
</evidence>
<dbReference type="Proteomes" id="UP000306985">
    <property type="component" value="Unassembled WGS sequence"/>
</dbReference>
<evidence type="ECO:0000313" key="3">
    <source>
        <dbReference type="Proteomes" id="UP000306985"/>
    </source>
</evidence>
<dbReference type="EMBL" id="SZZH01000001">
    <property type="protein sequence ID" value="TKV62290.1"/>
    <property type="molecule type" value="Genomic_DNA"/>
</dbReference>
<name>A0A4U6QNN7_9ACTN</name>
<gene>
    <name evidence="2" type="ORF">FDO65_10080</name>
</gene>
<dbReference type="OrthoDB" id="4530824at2"/>
<dbReference type="AlphaFoldDB" id="A0A4U6QNN7"/>
<comment type="caution">
    <text evidence="2">The sequence shown here is derived from an EMBL/GenBank/DDBJ whole genome shotgun (WGS) entry which is preliminary data.</text>
</comment>
<keyword evidence="3" id="KW-1185">Reference proteome</keyword>
<sequence length="124" mass="13072">MLTPVQYAKVVAALIKDGLLPREAANPVLSSGVIPDVLGLSWTRSAHSPTVNPLLVDREQLGGMADEDLQSPGYTSAGPTGIEAKVSRLQGSDDRDGYRIRVRRVTVPVVVEPNAGIQITGTGV</sequence>
<proteinExistence type="predicted"/>
<organism evidence="2 3">
    <name type="scientific">Nakamurella flava</name>
    <dbReference type="NCBI Taxonomy" id="2576308"/>
    <lineage>
        <taxon>Bacteria</taxon>
        <taxon>Bacillati</taxon>
        <taxon>Actinomycetota</taxon>
        <taxon>Actinomycetes</taxon>
        <taxon>Nakamurellales</taxon>
        <taxon>Nakamurellaceae</taxon>
        <taxon>Nakamurella</taxon>
    </lineage>
</organism>
<feature type="region of interest" description="Disordered" evidence="1">
    <location>
        <begin position="65"/>
        <end position="92"/>
    </location>
</feature>
<reference evidence="2 3" key="1">
    <citation type="submission" date="2019-05" db="EMBL/GenBank/DDBJ databases">
        <title>Nakamurella sp. N5BH11, whole genome shotgun sequence.</title>
        <authorList>
            <person name="Tuo L."/>
        </authorList>
    </citation>
    <scope>NUCLEOTIDE SEQUENCE [LARGE SCALE GENOMIC DNA]</scope>
    <source>
        <strain evidence="2 3">N5BH11</strain>
    </source>
</reference>
<accession>A0A4U6QNN7</accession>
<evidence type="ECO:0000313" key="2">
    <source>
        <dbReference type="EMBL" id="TKV62290.1"/>
    </source>
</evidence>